<evidence type="ECO:0000313" key="6">
    <source>
        <dbReference type="EMBL" id="KAL0165795.1"/>
    </source>
</evidence>
<evidence type="ECO:0000256" key="2">
    <source>
        <dbReference type="ARBA" id="ARBA00022771"/>
    </source>
</evidence>
<protein>
    <recommendedName>
        <fullName evidence="5">B30.2/SPRY domain-containing protein</fullName>
    </recommendedName>
</protein>
<dbReference type="InterPro" id="IPR003879">
    <property type="entry name" value="Butyrophylin_SPRY"/>
</dbReference>
<dbReference type="SMART" id="SM00449">
    <property type="entry name" value="SPRY"/>
    <property type="match status" value="1"/>
</dbReference>
<keyword evidence="7" id="KW-1185">Reference proteome</keyword>
<dbReference type="InterPro" id="IPR013320">
    <property type="entry name" value="ConA-like_dom_sf"/>
</dbReference>
<dbReference type="InterPro" id="IPR001870">
    <property type="entry name" value="B30.2/SPRY"/>
</dbReference>
<dbReference type="SUPFAM" id="SSF49899">
    <property type="entry name" value="Concanavalin A-like lectins/glucanases"/>
    <property type="match status" value="1"/>
</dbReference>
<keyword evidence="1" id="KW-0479">Metal-binding</keyword>
<evidence type="ECO:0000256" key="3">
    <source>
        <dbReference type="ARBA" id="ARBA00022833"/>
    </source>
</evidence>
<dbReference type="Gene3D" id="2.60.120.920">
    <property type="match status" value="1"/>
</dbReference>
<dbReference type="PANTHER" id="PTHR25465:SF5">
    <property type="entry name" value="E3 UBIQUITIN_ISG15 LIGASE TRIM25-RELATED"/>
    <property type="match status" value="1"/>
</dbReference>
<feature type="domain" description="B30.2/SPRY" evidence="5">
    <location>
        <begin position="1"/>
        <end position="166"/>
    </location>
</feature>
<dbReference type="InterPro" id="IPR043136">
    <property type="entry name" value="B30.2/SPRY_sf"/>
</dbReference>
<dbReference type="Proteomes" id="UP001529510">
    <property type="component" value="Unassembled WGS sequence"/>
</dbReference>
<feature type="compositionally biased region" description="Polar residues" evidence="4">
    <location>
        <begin position="1"/>
        <end position="15"/>
    </location>
</feature>
<evidence type="ECO:0000256" key="1">
    <source>
        <dbReference type="ARBA" id="ARBA00022723"/>
    </source>
</evidence>
<evidence type="ECO:0000259" key="5">
    <source>
        <dbReference type="PROSITE" id="PS50188"/>
    </source>
</evidence>
<dbReference type="GO" id="GO:0008270">
    <property type="term" value="F:zinc ion binding"/>
    <property type="evidence" value="ECO:0007669"/>
    <property type="project" value="UniProtKB-KW"/>
</dbReference>
<sequence length="193" mass="21416">MTWDPNTASSSLQVSENDETLVSYRGNPEPVPHHPESREGLSSRHFFQLEWFGKGATIGMAYKDISRKQSSAACSIGLNNKSWGVSVSTPFAICKAYHGGVEMQLPDCSPWRVGVYLDWAAGTLSFYNTTYDKAELIHTFHAKFTQPLFLLVSSVGVKILPDVPPPVCVHDHDPWDMLRGYKDCKGCNGSKAY</sequence>
<dbReference type="AlphaFoldDB" id="A0ABD0NWB3"/>
<proteinExistence type="predicted"/>
<dbReference type="EMBL" id="JAMKFB020000019">
    <property type="protein sequence ID" value="KAL0165795.1"/>
    <property type="molecule type" value="Genomic_DNA"/>
</dbReference>
<name>A0ABD0NWB3_CIRMR</name>
<accession>A0ABD0NWB3</accession>
<feature type="compositionally biased region" description="Basic and acidic residues" evidence="4">
    <location>
        <begin position="31"/>
        <end position="40"/>
    </location>
</feature>
<dbReference type="Pfam" id="PF00622">
    <property type="entry name" value="SPRY"/>
    <property type="match status" value="1"/>
</dbReference>
<evidence type="ECO:0000256" key="4">
    <source>
        <dbReference type="SAM" id="MobiDB-lite"/>
    </source>
</evidence>
<dbReference type="PROSITE" id="PS50188">
    <property type="entry name" value="B302_SPRY"/>
    <property type="match status" value="1"/>
</dbReference>
<feature type="region of interest" description="Disordered" evidence="4">
    <location>
        <begin position="1"/>
        <end position="40"/>
    </location>
</feature>
<organism evidence="6 7">
    <name type="scientific">Cirrhinus mrigala</name>
    <name type="common">Mrigala</name>
    <dbReference type="NCBI Taxonomy" id="683832"/>
    <lineage>
        <taxon>Eukaryota</taxon>
        <taxon>Metazoa</taxon>
        <taxon>Chordata</taxon>
        <taxon>Craniata</taxon>
        <taxon>Vertebrata</taxon>
        <taxon>Euteleostomi</taxon>
        <taxon>Actinopterygii</taxon>
        <taxon>Neopterygii</taxon>
        <taxon>Teleostei</taxon>
        <taxon>Ostariophysi</taxon>
        <taxon>Cypriniformes</taxon>
        <taxon>Cyprinidae</taxon>
        <taxon>Labeoninae</taxon>
        <taxon>Labeonini</taxon>
        <taxon>Cirrhinus</taxon>
    </lineage>
</organism>
<dbReference type="PRINTS" id="PR01407">
    <property type="entry name" value="BUTYPHLNCDUF"/>
</dbReference>
<dbReference type="PANTHER" id="PTHR25465">
    <property type="entry name" value="B-BOX DOMAIN CONTAINING"/>
    <property type="match status" value="1"/>
</dbReference>
<keyword evidence="3" id="KW-0862">Zinc</keyword>
<comment type="caution">
    <text evidence="6">The sequence shown here is derived from an EMBL/GenBank/DDBJ whole genome shotgun (WGS) entry which is preliminary data.</text>
</comment>
<dbReference type="InterPro" id="IPR051051">
    <property type="entry name" value="E3_ubiq-ligase_TRIM/RNF"/>
</dbReference>
<dbReference type="InterPro" id="IPR003877">
    <property type="entry name" value="SPRY_dom"/>
</dbReference>
<reference evidence="6 7" key="1">
    <citation type="submission" date="2024-05" db="EMBL/GenBank/DDBJ databases">
        <title>Genome sequencing and assembly of Indian major carp, Cirrhinus mrigala (Hamilton, 1822).</title>
        <authorList>
            <person name="Mohindra V."/>
            <person name="Chowdhury L.M."/>
            <person name="Lal K."/>
            <person name="Jena J.K."/>
        </authorList>
    </citation>
    <scope>NUCLEOTIDE SEQUENCE [LARGE SCALE GENOMIC DNA]</scope>
    <source>
        <strain evidence="6">CM1030</strain>
        <tissue evidence="6">Blood</tissue>
    </source>
</reference>
<evidence type="ECO:0000313" key="7">
    <source>
        <dbReference type="Proteomes" id="UP001529510"/>
    </source>
</evidence>
<keyword evidence="2" id="KW-0863">Zinc-finger</keyword>
<gene>
    <name evidence="6" type="ORF">M9458_037639</name>
</gene>